<dbReference type="InterPro" id="IPR000620">
    <property type="entry name" value="EamA_dom"/>
</dbReference>
<evidence type="ECO:0000313" key="6">
    <source>
        <dbReference type="Proteomes" id="UP000295132"/>
    </source>
</evidence>
<feature type="domain" description="EamA" evidence="4">
    <location>
        <begin position="3"/>
        <end position="48"/>
    </location>
</feature>
<keyword evidence="3" id="KW-1133">Transmembrane helix</keyword>
<evidence type="ECO:0000259" key="4">
    <source>
        <dbReference type="Pfam" id="PF00892"/>
    </source>
</evidence>
<reference evidence="5 6" key="1">
    <citation type="submission" date="2019-03" db="EMBL/GenBank/DDBJ databases">
        <title>Bacillus niacini sp. nov. a Nicotinate-Metabolizing Mesophile Isolated from Soil.</title>
        <authorList>
            <person name="Zhang G."/>
        </authorList>
    </citation>
    <scope>NUCLEOTIDE SEQUENCE [LARGE SCALE GENOMIC DNA]</scope>
    <source>
        <strain evidence="5 6">WN066</strain>
    </source>
</reference>
<feature type="transmembrane region" description="Helical" evidence="3">
    <location>
        <begin position="15"/>
        <end position="33"/>
    </location>
</feature>
<name>A0A4R5VW56_9BACI</name>
<gene>
    <name evidence="5" type="ORF">E2K98_06390</name>
</gene>
<protein>
    <recommendedName>
        <fullName evidence="4">EamA domain-containing protein</fullName>
    </recommendedName>
</protein>
<dbReference type="SUPFAM" id="SSF103481">
    <property type="entry name" value="Multidrug resistance efflux transporter EmrE"/>
    <property type="match status" value="1"/>
</dbReference>
<dbReference type="AlphaFoldDB" id="A0A4R5VW56"/>
<accession>A0A4R5VW56</accession>
<evidence type="ECO:0000256" key="3">
    <source>
        <dbReference type="SAM" id="Phobius"/>
    </source>
</evidence>
<sequence>MQTIAQKYTTPTHTGLLFSMEPVFAAFFAFAFADEMLTAKGYLGASLV</sequence>
<evidence type="ECO:0000256" key="1">
    <source>
        <dbReference type="ARBA" id="ARBA00004127"/>
    </source>
</evidence>
<dbReference type="EMBL" id="SMYO01000003">
    <property type="protein sequence ID" value="TDK63080.1"/>
    <property type="molecule type" value="Genomic_DNA"/>
</dbReference>
<comment type="caution">
    <text evidence="5">The sequence shown here is derived from an EMBL/GenBank/DDBJ whole genome shotgun (WGS) entry which is preliminary data.</text>
</comment>
<evidence type="ECO:0000256" key="2">
    <source>
        <dbReference type="ARBA" id="ARBA00007362"/>
    </source>
</evidence>
<comment type="subcellular location">
    <subcellularLocation>
        <location evidence="1">Endomembrane system</location>
        <topology evidence="1">Multi-pass membrane protein</topology>
    </subcellularLocation>
</comment>
<proteinExistence type="inferred from homology"/>
<dbReference type="InterPro" id="IPR037185">
    <property type="entry name" value="EmrE-like"/>
</dbReference>
<evidence type="ECO:0000313" key="5">
    <source>
        <dbReference type="EMBL" id="TDK63080.1"/>
    </source>
</evidence>
<comment type="similarity">
    <text evidence="2">Belongs to the EamA transporter family.</text>
</comment>
<organism evidence="5 6">
    <name type="scientific">Bacillus salipaludis</name>
    <dbReference type="NCBI Taxonomy" id="2547811"/>
    <lineage>
        <taxon>Bacteria</taxon>
        <taxon>Bacillati</taxon>
        <taxon>Bacillota</taxon>
        <taxon>Bacilli</taxon>
        <taxon>Bacillales</taxon>
        <taxon>Bacillaceae</taxon>
        <taxon>Bacillus</taxon>
    </lineage>
</organism>
<dbReference type="GO" id="GO:0016020">
    <property type="term" value="C:membrane"/>
    <property type="evidence" value="ECO:0007669"/>
    <property type="project" value="InterPro"/>
</dbReference>
<dbReference type="Proteomes" id="UP000295132">
    <property type="component" value="Unassembled WGS sequence"/>
</dbReference>
<keyword evidence="3" id="KW-0472">Membrane</keyword>
<keyword evidence="3" id="KW-0812">Transmembrane</keyword>
<dbReference type="Pfam" id="PF00892">
    <property type="entry name" value="EamA"/>
    <property type="match status" value="1"/>
</dbReference>